<dbReference type="PANTHER" id="PTHR45619">
    <property type="entry name" value="SERINE/THREONINE-PROTEIN PHOSPHATASE PP2A-RELATED"/>
    <property type="match status" value="1"/>
</dbReference>
<proteinExistence type="predicted"/>
<accession>A0A0A9X807</accession>
<dbReference type="SUPFAM" id="SSF56300">
    <property type="entry name" value="Metallo-dependent phosphatases"/>
    <property type="match status" value="1"/>
</dbReference>
<dbReference type="Gene3D" id="3.60.21.10">
    <property type="match status" value="1"/>
</dbReference>
<dbReference type="InterPro" id="IPR029052">
    <property type="entry name" value="Metallo-depent_PP-like"/>
</dbReference>
<evidence type="ECO:0000256" key="1">
    <source>
        <dbReference type="ARBA" id="ARBA00001936"/>
    </source>
</evidence>
<name>A0A0A9X807_LYGHE</name>
<reference evidence="7" key="1">
    <citation type="journal article" date="2014" name="PLoS ONE">
        <title>Transcriptome-Based Identification of ABC Transporters in the Western Tarnished Plant Bug Lygus hesperus.</title>
        <authorList>
            <person name="Hull J.J."/>
            <person name="Chaney K."/>
            <person name="Geib S.M."/>
            <person name="Fabrick J.A."/>
            <person name="Brent C.S."/>
            <person name="Walsh D."/>
            <person name="Lavine L.C."/>
        </authorList>
    </citation>
    <scope>NUCLEOTIDE SEQUENCE</scope>
</reference>
<dbReference type="GO" id="GO:0004722">
    <property type="term" value="F:protein serine/threonine phosphatase activity"/>
    <property type="evidence" value="ECO:0007669"/>
    <property type="project" value="UniProtKB-EC"/>
</dbReference>
<evidence type="ECO:0000259" key="6">
    <source>
        <dbReference type="SMART" id="SM00156"/>
    </source>
</evidence>
<evidence type="ECO:0000256" key="5">
    <source>
        <dbReference type="ARBA" id="ARBA00023211"/>
    </source>
</evidence>
<reference evidence="7" key="2">
    <citation type="submission" date="2014-07" db="EMBL/GenBank/DDBJ databases">
        <authorList>
            <person name="Hull J."/>
        </authorList>
    </citation>
    <scope>NUCLEOTIDE SEQUENCE</scope>
</reference>
<gene>
    <name evidence="7" type="primary">PPX2</name>
    <name evidence="7" type="ORF">CM83_19758</name>
</gene>
<dbReference type="InterPro" id="IPR006186">
    <property type="entry name" value="Ser/Thr-sp_prot-phosphatase"/>
</dbReference>
<dbReference type="EMBL" id="GBHO01028646">
    <property type="protein sequence ID" value="JAG14958.1"/>
    <property type="molecule type" value="Transcribed_RNA"/>
</dbReference>
<dbReference type="SMART" id="SM00156">
    <property type="entry name" value="PP2Ac"/>
    <property type="match status" value="1"/>
</dbReference>
<organism evidence="7">
    <name type="scientific">Lygus hesperus</name>
    <name type="common">Western plant bug</name>
    <dbReference type="NCBI Taxonomy" id="30085"/>
    <lineage>
        <taxon>Eukaryota</taxon>
        <taxon>Metazoa</taxon>
        <taxon>Ecdysozoa</taxon>
        <taxon>Arthropoda</taxon>
        <taxon>Hexapoda</taxon>
        <taxon>Insecta</taxon>
        <taxon>Pterygota</taxon>
        <taxon>Neoptera</taxon>
        <taxon>Paraneoptera</taxon>
        <taxon>Hemiptera</taxon>
        <taxon>Heteroptera</taxon>
        <taxon>Panheteroptera</taxon>
        <taxon>Cimicomorpha</taxon>
        <taxon>Miridae</taxon>
        <taxon>Mirini</taxon>
        <taxon>Lygus</taxon>
    </lineage>
</organism>
<dbReference type="Pfam" id="PF00149">
    <property type="entry name" value="Metallophos"/>
    <property type="match status" value="1"/>
</dbReference>
<dbReference type="PRINTS" id="PR00114">
    <property type="entry name" value="STPHPHTASE"/>
</dbReference>
<dbReference type="InterPro" id="IPR004843">
    <property type="entry name" value="Calcineurin-like_PHP"/>
</dbReference>
<sequence>MCDLLWSDPDDIDAEWSVSPRGAGYVFGAKSVERFNYANNIKLICRAHQLMMEGFKYMFNQQLVTIWSAPNYCYRCNNVAAIMELDEYKNVEFKVFYAAPQEVRGVPIKRPALEYFL</sequence>
<evidence type="ECO:0000256" key="2">
    <source>
        <dbReference type="ARBA" id="ARBA00013081"/>
    </source>
</evidence>
<dbReference type="AlphaFoldDB" id="A0A0A9X807"/>
<evidence type="ECO:0000313" key="7">
    <source>
        <dbReference type="EMBL" id="JAG14958.1"/>
    </source>
</evidence>
<feature type="domain" description="Serine/threonine specific protein phosphatases" evidence="6">
    <location>
        <begin position="1"/>
        <end position="100"/>
    </location>
</feature>
<keyword evidence="3" id="KW-0479">Metal-binding</keyword>
<keyword evidence="5" id="KW-0464">Manganese</keyword>
<evidence type="ECO:0000256" key="3">
    <source>
        <dbReference type="ARBA" id="ARBA00022723"/>
    </source>
</evidence>
<keyword evidence="4" id="KW-0378">Hydrolase</keyword>
<dbReference type="GO" id="GO:0046872">
    <property type="term" value="F:metal ion binding"/>
    <property type="evidence" value="ECO:0007669"/>
    <property type="project" value="UniProtKB-KW"/>
</dbReference>
<evidence type="ECO:0000256" key="4">
    <source>
        <dbReference type="ARBA" id="ARBA00022801"/>
    </source>
</evidence>
<dbReference type="InterPro" id="IPR047129">
    <property type="entry name" value="PPA2-like"/>
</dbReference>
<comment type="cofactor">
    <cofactor evidence="1">
        <name>Mn(2+)</name>
        <dbReference type="ChEBI" id="CHEBI:29035"/>
    </cofactor>
</comment>
<dbReference type="EC" id="3.1.3.16" evidence="2"/>
<protein>
    <recommendedName>
        <fullName evidence="2">protein-serine/threonine phosphatase</fullName>
        <ecNumber evidence="2">3.1.3.16</ecNumber>
    </recommendedName>
</protein>